<evidence type="ECO:0000313" key="2">
    <source>
        <dbReference type="Proteomes" id="UP000325313"/>
    </source>
</evidence>
<protein>
    <submittedName>
        <fullName evidence="1">Uncharacterized protein</fullName>
    </submittedName>
</protein>
<dbReference type="Proteomes" id="UP000325313">
    <property type="component" value="Unassembled WGS sequence"/>
</dbReference>
<name>A0A5B0SDV0_PUCGR</name>
<comment type="caution">
    <text evidence="1">The sequence shown here is derived from an EMBL/GenBank/DDBJ whole genome shotgun (WGS) entry which is preliminary data.</text>
</comment>
<dbReference type="AlphaFoldDB" id="A0A5B0SDV0"/>
<sequence>MFRLSQDLVVQSTWLDSMLGPAPPHAYHQGFTVHLSLLNLNSSSPYLVGFDHRDSGHLALIPSGPWTTTHSFPSEIQEYKPRRPTYHQYPTITLISNLFFLGPHSPLSFICRSPVYPDRASKSQLTRYPHFTPLFNLSILISSSLHQVLPPTKYYFPLADRSSPVTNKVEYTASVE</sequence>
<gene>
    <name evidence="1" type="ORF">PGTUg99_006736</name>
</gene>
<dbReference type="EMBL" id="VDEP01000037">
    <property type="protein sequence ID" value="KAA1135699.1"/>
    <property type="molecule type" value="Genomic_DNA"/>
</dbReference>
<accession>A0A5B0SDV0</accession>
<organism evidence="1 2">
    <name type="scientific">Puccinia graminis f. sp. tritici</name>
    <dbReference type="NCBI Taxonomy" id="56615"/>
    <lineage>
        <taxon>Eukaryota</taxon>
        <taxon>Fungi</taxon>
        <taxon>Dikarya</taxon>
        <taxon>Basidiomycota</taxon>
        <taxon>Pucciniomycotina</taxon>
        <taxon>Pucciniomycetes</taxon>
        <taxon>Pucciniales</taxon>
        <taxon>Pucciniaceae</taxon>
        <taxon>Puccinia</taxon>
    </lineage>
</organism>
<evidence type="ECO:0000313" key="1">
    <source>
        <dbReference type="EMBL" id="KAA1135699.1"/>
    </source>
</evidence>
<reference evidence="1 2" key="1">
    <citation type="submission" date="2019-05" db="EMBL/GenBank/DDBJ databases">
        <title>Emergence of the Ug99 lineage of the wheat stem rust pathogen through somatic hybridization.</title>
        <authorList>
            <person name="Li F."/>
            <person name="Upadhyaya N.M."/>
            <person name="Sperschneider J."/>
            <person name="Matny O."/>
            <person name="Nguyen-Phuc H."/>
            <person name="Mago R."/>
            <person name="Raley C."/>
            <person name="Miller M.E."/>
            <person name="Silverstein K.A.T."/>
            <person name="Henningsen E."/>
            <person name="Hirsch C.D."/>
            <person name="Visser B."/>
            <person name="Pretorius Z.A."/>
            <person name="Steffenson B.J."/>
            <person name="Schwessinger B."/>
            <person name="Dodds P.N."/>
            <person name="Figueroa M."/>
        </authorList>
    </citation>
    <scope>NUCLEOTIDE SEQUENCE [LARGE SCALE GENOMIC DNA]</scope>
    <source>
        <strain evidence="1 2">Ug99</strain>
    </source>
</reference>
<proteinExistence type="predicted"/>